<dbReference type="HAMAP" id="MF_00454">
    <property type="entry name" value="FluC"/>
    <property type="match status" value="1"/>
</dbReference>
<dbReference type="PANTHER" id="PTHR28259:SF1">
    <property type="entry name" value="FLUORIDE EXPORT PROTEIN 1-RELATED"/>
    <property type="match status" value="1"/>
</dbReference>
<evidence type="ECO:0000256" key="6">
    <source>
        <dbReference type="ARBA" id="ARBA00035120"/>
    </source>
</evidence>
<name>E6PF54_9ZZZZ</name>
<feature type="transmembrane region" description="Helical" evidence="8">
    <location>
        <begin position="36"/>
        <end position="58"/>
    </location>
</feature>
<keyword evidence="4 8" id="KW-1133">Transmembrane helix</keyword>
<evidence type="ECO:0000256" key="5">
    <source>
        <dbReference type="ARBA" id="ARBA00023136"/>
    </source>
</evidence>
<evidence type="ECO:0000256" key="8">
    <source>
        <dbReference type="SAM" id="Phobius"/>
    </source>
</evidence>
<dbReference type="EMBL" id="CABL01000005">
    <property type="protein sequence ID" value="CBH75090.1"/>
    <property type="molecule type" value="Genomic_DNA"/>
</dbReference>
<evidence type="ECO:0000256" key="7">
    <source>
        <dbReference type="ARBA" id="ARBA00035585"/>
    </source>
</evidence>
<keyword evidence="2" id="KW-1003">Cell membrane</keyword>
<dbReference type="GO" id="GO:0005886">
    <property type="term" value="C:plasma membrane"/>
    <property type="evidence" value="ECO:0007669"/>
    <property type="project" value="UniProtKB-SubCell"/>
</dbReference>
<feature type="transmembrane region" description="Helical" evidence="8">
    <location>
        <begin position="70"/>
        <end position="88"/>
    </location>
</feature>
<keyword evidence="3 8" id="KW-0812">Transmembrane</keyword>
<comment type="similarity">
    <text evidence="6">Belongs to the fluoride channel Fluc/FEX (TC 1.A.43) family.</text>
</comment>
<evidence type="ECO:0000256" key="3">
    <source>
        <dbReference type="ARBA" id="ARBA00022692"/>
    </source>
</evidence>
<evidence type="ECO:0000256" key="1">
    <source>
        <dbReference type="ARBA" id="ARBA00004651"/>
    </source>
</evidence>
<evidence type="ECO:0000256" key="4">
    <source>
        <dbReference type="ARBA" id="ARBA00022989"/>
    </source>
</evidence>
<dbReference type="GO" id="GO:1903425">
    <property type="term" value="F:fluoride transmembrane transporter activity"/>
    <property type="evidence" value="ECO:0007669"/>
    <property type="project" value="TreeGrafter"/>
</dbReference>
<evidence type="ECO:0000256" key="2">
    <source>
        <dbReference type="ARBA" id="ARBA00022475"/>
    </source>
</evidence>
<feature type="transmembrane region" description="Helical" evidence="8">
    <location>
        <begin position="100"/>
        <end position="124"/>
    </location>
</feature>
<dbReference type="Pfam" id="PF02537">
    <property type="entry name" value="CRCB"/>
    <property type="match status" value="1"/>
</dbReference>
<sequence>MGLKAILAVALGGGLGSALRYIVNFLVVARFGPGFPLGTLLINMTGSLLIGVVAELAATSSLGMSPLLRLFLAVGVLGGYTTFSTFALDTVTLVGDRALGIATMYALGSVALGVLAAFAGQVLVRFAIR</sequence>
<keyword evidence="5 8" id="KW-0472">Membrane</keyword>
<dbReference type="InterPro" id="IPR003691">
    <property type="entry name" value="FluC"/>
</dbReference>
<reference evidence="9" key="1">
    <citation type="submission" date="2009-10" db="EMBL/GenBank/DDBJ databases">
        <title>Diversity of trophic interactions inside an arsenic-rich microbial ecosystem.</title>
        <authorList>
            <person name="Bertin P.N."/>
            <person name="Heinrich-Salmeron A."/>
            <person name="Pelletier E."/>
            <person name="Goulhen-Chollet F."/>
            <person name="Arsene-Ploetze F."/>
            <person name="Gallien S."/>
            <person name="Calteau A."/>
            <person name="Vallenet D."/>
            <person name="Casiot C."/>
            <person name="Chane-Woon-Ming B."/>
            <person name="Giloteaux L."/>
            <person name="Barakat M."/>
            <person name="Bonnefoy V."/>
            <person name="Bruneel O."/>
            <person name="Chandler M."/>
            <person name="Cleiss J."/>
            <person name="Duran R."/>
            <person name="Elbaz-Poulichet F."/>
            <person name="Fonknechten N."/>
            <person name="Lauga B."/>
            <person name="Mornico D."/>
            <person name="Ortet P."/>
            <person name="Schaeffer C."/>
            <person name="Siguier P."/>
            <person name="Alexander Thil Smith A."/>
            <person name="Van Dorsselaer A."/>
            <person name="Weissenbach J."/>
            <person name="Medigue C."/>
            <person name="Le Paslier D."/>
        </authorList>
    </citation>
    <scope>NUCLEOTIDE SEQUENCE</scope>
</reference>
<protein>
    <submittedName>
        <fullName evidence="9">Putative Camphor resistance CrcB protein</fullName>
    </submittedName>
</protein>
<comment type="catalytic activity">
    <reaction evidence="7">
        <text>fluoride(in) = fluoride(out)</text>
        <dbReference type="Rhea" id="RHEA:76159"/>
        <dbReference type="ChEBI" id="CHEBI:17051"/>
    </reaction>
    <physiologicalReaction direction="left-to-right" evidence="7">
        <dbReference type="Rhea" id="RHEA:76160"/>
    </physiologicalReaction>
</comment>
<evidence type="ECO:0000313" key="9">
    <source>
        <dbReference type="EMBL" id="CBH75090.1"/>
    </source>
</evidence>
<organism evidence="9">
    <name type="scientific">mine drainage metagenome</name>
    <dbReference type="NCBI Taxonomy" id="410659"/>
    <lineage>
        <taxon>unclassified sequences</taxon>
        <taxon>metagenomes</taxon>
        <taxon>ecological metagenomes</taxon>
    </lineage>
</organism>
<comment type="subcellular location">
    <subcellularLocation>
        <location evidence="1">Cell membrane</location>
        <topology evidence="1">Multi-pass membrane protein</topology>
    </subcellularLocation>
</comment>
<dbReference type="NCBIfam" id="TIGR00494">
    <property type="entry name" value="crcB"/>
    <property type="match status" value="1"/>
</dbReference>
<gene>
    <name evidence="9" type="ORF">CARN1_0265</name>
</gene>
<proteinExistence type="inferred from homology"/>
<comment type="caution">
    <text evidence="9">The sequence shown here is derived from an EMBL/GenBank/DDBJ whole genome shotgun (WGS) entry which is preliminary data.</text>
</comment>
<accession>E6PF54</accession>
<dbReference type="AlphaFoldDB" id="E6PF54"/>
<dbReference type="PANTHER" id="PTHR28259">
    <property type="entry name" value="FLUORIDE EXPORT PROTEIN 1-RELATED"/>
    <property type="match status" value="1"/>
</dbReference>